<sequence>MRPSGRHVVFPRLGTGWERATGDALWLEHLKPADDGTSDAGRAGTGTAAGAGGDDGGPGDAAGPAGDEWLVVSDNAGGRWVFDASGRLAWTCTGAGSRVDYVWQAGRLVGLAHERGGRVTVVWDQEADRIAGLETSDGRQVSYRYDASGRLVGVEREGGRRSYEWDEGGRVRRVVDADGVVEVDNTYNQAGQVLTQRSPFGRVSHYTYLPGGVTQVADEDGGRANTWIYDRWGRLVGMVDADGARQSVAWDRWGNKVMVTARDKQRTINQYDQRSRLTMRVEPTGARTTYDYDQADRVVRVTVAPEPDAAPSVTTFAYQGADRNPTTITDPCGGLTHLEWDHGLLVRVVDPVGVSLDLTYDHHGDLIATTNADGATARLERDARGRITAATTPLGHRTQYRYDQAGNLTHRRDPDGALWRWEYTPGGRLCTLVDPAGGRTEVAYGDHGAEESTTDAVGRVISTVYDDLGLKAGATLPDGSSWQFGWDALSRLRSVTDPTGARAVLEYTANGDLARTVDPTGVVQDFESGPLGLPTLARDADSQVGTTWDALGRMVGAVNADGTTSTLVHDACGRVVERVDEHGGCTRLERDAAGRVVRVTQPSGASFSYEYDHLGRWVATISTGGRRYEMHYDSDSRLVGETWPDGQEVSTTFDVCGRITRRVEPGRGTTWFTYDKCGRISSVRDAWYGLRRFTYDDAGQLVSVTNALGAVTRFEYDRMGHRVAMVDAAGGRRTCTYDSMGRVRAMTDQVGRTTRYTYDAAGRVTSRADATGILGWAYGSAGRLERVISRPAGGLEDQGGDAVGQDAGAETIASIVRDIAGRTWSATGPGGRTDTLTWDAMGHLVSRSRGDQTIRWTYDADGLRTSMTHPDGSVTRYVYDADEMLAAVEHPALGRLDLQRDWLGRVTRAVAPGVEATWTWGPHGVVAHKVVRDGFVRTTALEYDEQGRVTAQSVDGIRTAFAYDAAGQLTRAVTDEGITTTYTWDALGRLEAGDSDGIVTTYTYDAAGQLLTTTTTDTKNPTTDAGNDPAHNAGATGRAGAGADGGGARRQVLTYDAAGRRVSQDDGTSRREFTWDPRGFLAAYTDTTDDGGAPGSTHTLDVDTLGELAGVDGQGVMWDTAWGGLAQVGHVPVTAVAGVGTGTGGPGGGWLLPERAGHDAAASPWGTGAPGPGLGGLGVTSTGTLTLPGEPGPGGAGGGQPGGGAGLSWLGARVYDPSTHSLLSPDPLEPVLGAGWAGNPYSYAGNDPVNLSDPTGLRPLSDADLQAWNEAHTTGLAAAGSWLANNWKYVAAGIVIGSLATAFLGPVAGGAIAGAVIGAWQNYDQQAASGQGVNPWQVLGAGLVGGAAGAIGGGMASWLGGANGAGAYAWLQNMPAIGRNTLIGGASGAAGGAFDGGAGYVLGPGPHTVDGLLDATGRGAAMGGTMGAGVGVVSSVGRDPCFPAGTPVLMADGTTRPIEDVAVGDHVACTDPDTGQPTTSTVTRTFTHEHAPTIRIRTGNGDLETTPAHPLYVRGKGFTPAGHIQSGDRLRDNHGHSVTVHTVTATGQAPTVHNIEVNNTHTYHTTTTTGTHILAHNGCTTDFAEPVLAEQYVPRSNWSLMTPRNRLDMARDMRDQAALEAKPGPYATVTSGYTSRGHIAVAGNQSGVCAERNAQIQLDVPDYQMHFTEAVRPRLVQKVAKGEPVPNGVNVNICHTCQHDFGRWQFPRGTEPKTGGEWGE</sequence>
<dbReference type="InterPro" id="IPR056823">
    <property type="entry name" value="TEN-like_YD-shell"/>
</dbReference>
<feature type="region of interest" description="Disordered" evidence="2">
    <location>
        <begin position="35"/>
        <end position="66"/>
    </location>
</feature>
<feature type="region of interest" description="Disordered" evidence="2">
    <location>
        <begin position="1014"/>
        <end position="1047"/>
    </location>
</feature>
<dbReference type="NCBIfam" id="TIGR03696">
    <property type="entry name" value="Rhs_assc_core"/>
    <property type="match status" value="1"/>
</dbReference>
<feature type="compositionally biased region" description="Low complexity" evidence="2">
    <location>
        <begin position="1014"/>
        <end position="1023"/>
    </location>
</feature>
<name>A0ABT4I847_9ACTO</name>
<dbReference type="PANTHER" id="PTHR32305">
    <property type="match status" value="1"/>
</dbReference>
<dbReference type="Pfam" id="PF07591">
    <property type="entry name" value="PT-HINT"/>
    <property type="match status" value="1"/>
</dbReference>
<feature type="compositionally biased region" description="Gly residues" evidence="2">
    <location>
        <begin position="43"/>
        <end position="60"/>
    </location>
</feature>
<feature type="domain" description="Hint" evidence="3">
    <location>
        <begin position="1439"/>
        <end position="1534"/>
    </location>
</feature>
<dbReference type="SMART" id="SM00306">
    <property type="entry name" value="HintN"/>
    <property type="match status" value="1"/>
</dbReference>
<evidence type="ECO:0000313" key="5">
    <source>
        <dbReference type="Proteomes" id="UP001072034"/>
    </source>
</evidence>
<gene>
    <name evidence="4" type="ORF">OHJ16_07585</name>
</gene>
<evidence type="ECO:0000313" key="4">
    <source>
        <dbReference type="EMBL" id="MCZ0857905.1"/>
    </source>
</evidence>
<dbReference type="InterPro" id="IPR006530">
    <property type="entry name" value="YD"/>
</dbReference>
<dbReference type="Proteomes" id="UP001072034">
    <property type="component" value="Unassembled WGS sequence"/>
</dbReference>
<dbReference type="SUPFAM" id="SSF51294">
    <property type="entry name" value="Hedgehog/intein (Hint) domain"/>
    <property type="match status" value="1"/>
</dbReference>
<dbReference type="InterPro" id="IPR031325">
    <property type="entry name" value="RHS_repeat"/>
</dbReference>
<organism evidence="4 5">
    <name type="scientific">Actinomyces israelii</name>
    <dbReference type="NCBI Taxonomy" id="1659"/>
    <lineage>
        <taxon>Bacteria</taxon>
        <taxon>Bacillati</taxon>
        <taxon>Actinomycetota</taxon>
        <taxon>Actinomycetes</taxon>
        <taxon>Actinomycetales</taxon>
        <taxon>Actinomycetaceae</taxon>
        <taxon>Actinomyces</taxon>
    </lineage>
</organism>
<evidence type="ECO:0000259" key="3">
    <source>
        <dbReference type="SMART" id="SM00306"/>
    </source>
</evidence>
<dbReference type="Gene3D" id="2.180.10.10">
    <property type="entry name" value="RHS repeat-associated core"/>
    <property type="match status" value="5"/>
</dbReference>
<dbReference type="InterPro" id="IPR022385">
    <property type="entry name" value="Rhs_assc_core"/>
</dbReference>
<keyword evidence="5" id="KW-1185">Reference proteome</keyword>
<comment type="caution">
    <text evidence="4">The sequence shown here is derived from an EMBL/GenBank/DDBJ whole genome shotgun (WGS) entry which is preliminary data.</text>
</comment>
<protein>
    <submittedName>
        <fullName evidence="4">Polymorphic toxin-type HINT domain-containing protein</fullName>
    </submittedName>
</protein>
<feature type="compositionally biased region" description="Gly residues" evidence="2">
    <location>
        <begin position="1037"/>
        <end position="1047"/>
    </location>
</feature>
<accession>A0ABT4I847</accession>
<keyword evidence="1" id="KW-0677">Repeat</keyword>
<dbReference type="InterPro" id="IPR003587">
    <property type="entry name" value="Hint_dom_N"/>
</dbReference>
<dbReference type="EMBL" id="JAPTMY010000014">
    <property type="protein sequence ID" value="MCZ0857905.1"/>
    <property type="molecule type" value="Genomic_DNA"/>
</dbReference>
<dbReference type="Gene3D" id="2.170.16.10">
    <property type="entry name" value="Hedgehog/Intein (Hint) domain"/>
    <property type="match status" value="1"/>
</dbReference>
<dbReference type="PANTHER" id="PTHR32305:SF15">
    <property type="entry name" value="PROTEIN RHSA-RELATED"/>
    <property type="match status" value="1"/>
</dbReference>
<dbReference type="NCBIfam" id="TIGR01643">
    <property type="entry name" value="YD_repeat_2x"/>
    <property type="match status" value="15"/>
</dbReference>
<evidence type="ECO:0000256" key="2">
    <source>
        <dbReference type="SAM" id="MobiDB-lite"/>
    </source>
</evidence>
<dbReference type="InterPro" id="IPR036844">
    <property type="entry name" value="Hint_dom_sf"/>
</dbReference>
<dbReference type="RefSeq" id="WP_268917405.1">
    <property type="nucleotide sequence ID" value="NZ_JAPTMY010000014.1"/>
</dbReference>
<dbReference type="InterPro" id="IPR006141">
    <property type="entry name" value="Intein_N"/>
</dbReference>
<dbReference type="Pfam" id="PF05593">
    <property type="entry name" value="RHS_repeat"/>
    <property type="match status" value="6"/>
</dbReference>
<reference evidence="4" key="1">
    <citation type="submission" date="2022-10" db="EMBL/GenBank/DDBJ databases">
        <title>Genome sequence of Actinomyces israelii ATCC 10048.</title>
        <authorList>
            <person name="Watt R.M."/>
            <person name="Tong W.M."/>
        </authorList>
    </citation>
    <scope>NUCLEOTIDE SEQUENCE</scope>
    <source>
        <strain evidence="4">ATCC 10048</strain>
    </source>
</reference>
<proteinExistence type="predicted"/>
<dbReference type="InterPro" id="IPR050708">
    <property type="entry name" value="T6SS_VgrG/RHS"/>
</dbReference>
<dbReference type="Pfam" id="PF25023">
    <property type="entry name" value="TEN_YD-shell"/>
    <property type="match status" value="2"/>
</dbReference>
<dbReference type="SUPFAM" id="SSF69304">
    <property type="entry name" value="Tricorn protease N-terminal domain"/>
    <property type="match status" value="1"/>
</dbReference>
<evidence type="ECO:0000256" key="1">
    <source>
        <dbReference type="ARBA" id="ARBA00022737"/>
    </source>
</evidence>
<dbReference type="CDD" id="cd00081">
    <property type="entry name" value="Hint"/>
    <property type="match status" value="1"/>
</dbReference>
<dbReference type="PROSITE" id="PS50817">
    <property type="entry name" value="INTEIN_N_TER"/>
    <property type="match status" value="1"/>
</dbReference>